<sequence length="112" mass="13018">MIRDHASYDSSGIGDRGLLEEGEDSPPEGMSPREAIIRLMLVERSRLKLRDLFFSSLEKMVDDLERMRYTKAWTRANMATFISMSAKLPSITILDSELILQEKRFTFLEQMR</sequence>
<evidence type="ECO:0000313" key="3">
    <source>
        <dbReference type="Proteomes" id="UP000619265"/>
    </source>
</evidence>
<evidence type="ECO:0000256" key="1">
    <source>
        <dbReference type="SAM" id="MobiDB-lite"/>
    </source>
</evidence>
<organism evidence="2 3">
    <name type="scientific">Juglans regia</name>
    <name type="common">English walnut</name>
    <dbReference type="NCBI Taxonomy" id="51240"/>
    <lineage>
        <taxon>Eukaryota</taxon>
        <taxon>Viridiplantae</taxon>
        <taxon>Streptophyta</taxon>
        <taxon>Embryophyta</taxon>
        <taxon>Tracheophyta</taxon>
        <taxon>Spermatophyta</taxon>
        <taxon>Magnoliopsida</taxon>
        <taxon>eudicotyledons</taxon>
        <taxon>Gunneridae</taxon>
        <taxon>Pentapetalae</taxon>
        <taxon>rosids</taxon>
        <taxon>fabids</taxon>
        <taxon>Fagales</taxon>
        <taxon>Juglandaceae</taxon>
        <taxon>Juglans</taxon>
    </lineage>
</organism>
<comment type="caution">
    <text evidence="2">The sequence shown here is derived from an EMBL/GenBank/DDBJ whole genome shotgun (WGS) entry which is preliminary data.</text>
</comment>
<accession>A0A833X7R6</accession>
<feature type="region of interest" description="Disordered" evidence="1">
    <location>
        <begin position="1"/>
        <end position="31"/>
    </location>
</feature>
<proteinExistence type="predicted"/>
<dbReference type="Proteomes" id="UP000619265">
    <property type="component" value="Unassembled WGS sequence"/>
</dbReference>
<protein>
    <submittedName>
        <fullName evidence="2">Uncharacterized protein</fullName>
    </submittedName>
</protein>
<dbReference type="Gramene" id="Jr14_04300_p2">
    <property type="protein sequence ID" value="cds.Jr14_04300_p2"/>
    <property type="gene ID" value="Jr14_04300"/>
</dbReference>
<gene>
    <name evidence="2" type="ORF">F2P56_031885</name>
</gene>
<evidence type="ECO:0000313" key="2">
    <source>
        <dbReference type="EMBL" id="KAF5446245.1"/>
    </source>
</evidence>
<dbReference type="AlphaFoldDB" id="A0A833X7R6"/>
<name>A0A833X7R6_JUGRE</name>
<dbReference type="EMBL" id="LIHL02000014">
    <property type="protein sequence ID" value="KAF5446245.1"/>
    <property type="molecule type" value="Genomic_DNA"/>
</dbReference>
<reference evidence="2" key="1">
    <citation type="submission" date="2015-10" db="EMBL/GenBank/DDBJ databases">
        <authorList>
            <person name="Martinez-Garcia P.J."/>
            <person name="Crepeau M.W."/>
            <person name="Puiu D."/>
            <person name="Gonzalez-Ibeas D."/>
            <person name="Whalen J."/>
            <person name="Stevens K."/>
            <person name="Paul R."/>
            <person name="Butterfield T."/>
            <person name="Britton M."/>
            <person name="Reagan R."/>
            <person name="Chakraborty S."/>
            <person name="Walawage S.L."/>
            <person name="Vasquez-Gross H.A."/>
            <person name="Cardeno C."/>
            <person name="Famula R."/>
            <person name="Pratt K."/>
            <person name="Kuruganti S."/>
            <person name="Aradhya M.K."/>
            <person name="Leslie C.A."/>
            <person name="Dandekar A.M."/>
            <person name="Salzberg S.L."/>
            <person name="Wegrzyn J.L."/>
            <person name="Langley C.H."/>
            <person name="Neale D.B."/>
        </authorList>
    </citation>
    <scope>NUCLEOTIDE SEQUENCE</scope>
    <source>
        <tissue evidence="2">Leaves</tissue>
    </source>
</reference>
<reference evidence="2" key="2">
    <citation type="submission" date="2020-03" db="EMBL/GenBank/DDBJ databases">
        <title>Walnut 2.0.</title>
        <authorList>
            <person name="Marrano A."/>
            <person name="Britton M."/>
            <person name="Zimin A.V."/>
            <person name="Zaini P.A."/>
            <person name="Workman R."/>
            <person name="Puiu D."/>
            <person name="Bianco L."/>
            <person name="Allen B.J."/>
            <person name="Troggio M."/>
            <person name="Leslie C.A."/>
            <person name="Timp W."/>
            <person name="Dendekar A."/>
            <person name="Salzberg S.L."/>
            <person name="Neale D.B."/>
        </authorList>
    </citation>
    <scope>NUCLEOTIDE SEQUENCE</scope>
    <source>
        <tissue evidence="2">Leaves</tissue>
    </source>
</reference>